<name>A0A3P7LCQ6_STRVU</name>
<accession>A0A3P7LCQ6</accession>
<proteinExistence type="predicted"/>
<evidence type="ECO:0000313" key="1">
    <source>
        <dbReference type="EMBL" id="VDM76928.1"/>
    </source>
</evidence>
<dbReference type="Proteomes" id="UP000270094">
    <property type="component" value="Unassembled WGS sequence"/>
</dbReference>
<gene>
    <name evidence="1" type="ORF">SVUK_LOCUS11926</name>
</gene>
<protein>
    <recommendedName>
        <fullName evidence="3">Endonuclease/exonuclease/phosphatase domain-containing protein</fullName>
    </recommendedName>
</protein>
<organism evidence="1 2">
    <name type="scientific">Strongylus vulgaris</name>
    <name type="common">Blood worm</name>
    <dbReference type="NCBI Taxonomy" id="40348"/>
    <lineage>
        <taxon>Eukaryota</taxon>
        <taxon>Metazoa</taxon>
        <taxon>Ecdysozoa</taxon>
        <taxon>Nematoda</taxon>
        <taxon>Chromadorea</taxon>
        <taxon>Rhabditida</taxon>
        <taxon>Rhabditina</taxon>
        <taxon>Rhabditomorpha</taxon>
        <taxon>Strongyloidea</taxon>
        <taxon>Strongylidae</taxon>
        <taxon>Strongylus</taxon>
    </lineage>
</organism>
<sequence>MRSKRARQQLAMEIIACSALATPGHHHLHALLEAVGRINYHVIALQETKSRKTDVRQMSDGTLNVVKKFHHGSASNLEQELGTNFETYQGSAREDESTGAGSGCFTSRASDLGRARSYNEKWTLKTQECPYEAKRPRGRPTTRCADMFVARVDHLISAGNEQWIWTSRTTSPQLNTIIVDDASERHKRMETMLGPTQRVKTGHLSV</sequence>
<evidence type="ECO:0000313" key="2">
    <source>
        <dbReference type="Proteomes" id="UP000270094"/>
    </source>
</evidence>
<keyword evidence="2" id="KW-1185">Reference proteome</keyword>
<dbReference type="AlphaFoldDB" id="A0A3P7LCQ6"/>
<reference evidence="1 2" key="1">
    <citation type="submission" date="2018-11" db="EMBL/GenBank/DDBJ databases">
        <authorList>
            <consortium name="Pathogen Informatics"/>
        </authorList>
    </citation>
    <scope>NUCLEOTIDE SEQUENCE [LARGE SCALE GENOMIC DNA]</scope>
</reference>
<evidence type="ECO:0008006" key="3">
    <source>
        <dbReference type="Google" id="ProtNLM"/>
    </source>
</evidence>
<dbReference type="EMBL" id="UYYB01098026">
    <property type="protein sequence ID" value="VDM76928.1"/>
    <property type="molecule type" value="Genomic_DNA"/>
</dbReference>